<dbReference type="AlphaFoldDB" id="A0A1W1I895"/>
<keyword evidence="2" id="KW-1185">Reference proteome</keyword>
<organism evidence="1 2">
    <name type="scientific">Nitrospira japonica</name>
    <dbReference type="NCBI Taxonomy" id="1325564"/>
    <lineage>
        <taxon>Bacteria</taxon>
        <taxon>Pseudomonadati</taxon>
        <taxon>Nitrospirota</taxon>
        <taxon>Nitrospiria</taxon>
        <taxon>Nitrospirales</taxon>
        <taxon>Nitrospiraceae</taxon>
        <taxon>Nitrospira</taxon>
    </lineage>
</organism>
<proteinExistence type="predicted"/>
<evidence type="ECO:0000313" key="2">
    <source>
        <dbReference type="Proteomes" id="UP000192042"/>
    </source>
</evidence>
<name>A0A1W1I895_9BACT</name>
<evidence type="ECO:0000313" key="1">
    <source>
        <dbReference type="EMBL" id="SLM49237.1"/>
    </source>
</evidence>
<reference evidence="1 2" key="1">
    <citation type="submission" date="2017-03" db="EMBL/GenBank/DDBJ databases">
        <authorList>
            <person name="Afonso C.L."/>
            <person name="Miller P.J."/>
            <person name="Scott M.A."/>
            <person name="Spackman E."/>
            <person name="Goraichik I."/>
            <person name="Dimitrov K.M."/>
            <person name="Suarez D.L."/>
            <person name="Swayne D.E."/>
        </authorList>
    </citation>
    <scope>NUCLEOTIDE SEQUENCE [LARGE SCALE GENOMIC DNA]</scope>
    <source>
        <strain evidence="1">Genome sequencing of Nitrospira japonica strain NJ11</strain>
    </source>
</reference>
<dbReference type="EMBL" id="LT828648">
    <property type="protein sequence ID" value="SLM49237.1"/>
    <property type="molecule type" value="Genomic_DNA"/>
</dbReference>
<dbReference type="KEGG" id="nja:NSJP_3070"/>
<sequence length="98" mass="11729">MLQHHDTDLDRALDRLYLDGAVSIPWDHLYIWFNVDRLSKGAYREIKQRWEKRCTYYGYKKAPALSILQGNNSYPYLLRIIREPFQPGEDLVRLDSEI</sequence>
<dbReference type="Proteomes" id="UP000192042">
    <property type="component" value="Chromosome I"/>
</dbReference>
<protein>
    <submittedName>
        <fullName evidence="1">Uncharacterized protein</fullName>
    </submittedName>
</protein>
<gene>
    <name evidence="1" type="ORF">NSJP_3070</name>
</gene>
<accession>A0A1W1I895</accession>